<dbReference type="InterPro" id="IPR001242">
    <property type="entry name" value="Condensation_dom"/>
</dbReference>
<dbReference type="Gene3D" id="3.30.559.10">
    <property type="entry name" value="Chloramphenicol acetyltransferase-like domain"/>
    <property type="match status" value="1"/>
</dbReference>
<reference evidence="3 4" key="1">
    <citation type="submission" date="2014-01" db="EMBL/GenBank/DDBJ databases">
        <authorList>
            <person name="Dobos K."/>
            <person name="Lenaerts A."/>
            <person name="Ordway D."/>
            <person name="DeGroote M.A."/>
            <person name="Parker T."/>
            <person name="Sizemore C."/>
            <person name="Tallon L.J."/>
            <person name="Sadzewicz L.K."/>
            <person name="Sengamalay N."/>
            <person name="Fraser C.M."/>
            <person name="Hine E."/>
            <person name="Shefchek K.A."/>
            <person name="Das S.P."/>
            <person name="Tettelin H."/>
        </authorList>
    </citation>
    <scope>NUCLEOTIDE SEQUENCE [LARGE SCALE GENOMIC DNA]</scope>
    <source>
        <strain evidence="3 4">Harvey</strain>
    </source>
</reference>
<feature type="region of interest" description="Disordered" evidence="1">
    <location>
        <begin position="345"/>
        <end position="392"/>
    </location>
</feature>
<evidence type="ECO:0000259" key="2">
    <source>
        <dbReference type="Pfam" id="PF00668"/>
    </source>
</evidence>
<keyword evidence="4" id="KW-1185">Reference proteome</keyword>
<evidence type="ECO:0000256" key="1">
    <source>
        <dbReference type="SAM" id="MobiDB-lite"/>
    </source>
</evidence>
<feature type="compositionally biased region" description="Basic residues" evidence="1">
    <location>
        <begin position="377"/>
        <end position="386"/>
    </location>
</feature>
<dbReference type="Gene3D" id="3.30.559.30">
    <property type="entry name" value="Nonribosomal peptide synthetase, condensation domain"/>
    <property type="match status" value="1"/>
</dbReference>
<proteinExistence type="predicted"/>
<feature type="compositionally biased region" description="Polar residues" evidence="1">
    <location>
        <begin position="345"/>
        <end position="355"/>
    </location>
</feature>
<dbReference type="SUPFAM" id="SSF52777">
    <property type="entry name" value="CoA-dependent acyltransferases"/>
    <property type="match status" value="2"/>
</dbReference>
<accession>A0ABN0R017</accession>
<dbReference type="Proteomes" id="UP000020681">
    <property type="component" value="Unassembled WGS sequence"/>
</dbReference>
<organism evidence="3 4">
    <name type="scientific">Mycobacterium ulcerans str. Harvey</name>
    <dbReference type="NCBI Taxonomy" id="1299332"/>
    <lineage>
        <taxon>Bacteria</taxon>
        <taxon>Bacillati</taxon>
        <taxon>Actinomycetota</taxon>
        <taxon>Actinomycetes</taxon>
        <taxon>Mycobacteriales</taxon>
        <taxon>Mycobacteriaceae</taxon>
        <taxon>Mycobacterium</taxon>
        <taxon>Mycobacterium ulcerans group</taxon>
    </lineage>
</organism>
<dbReference type="PANTHER" id="PTHR45398">
    <property type="match status" value="1"/>
</dbReference>
<gene>
    <name evidence="3" type="ORF">I551_3182</name>
</gene>
<sequence length="392" mass="42491">MLSAVTNHHDALRLRLVENGGVWEQHIAAPADFTELATRQLPDDLAADEADEHSAVSNIVAELIAEQGDSNAPLIAVHVTAPNGGAQYLGLALHETVADDASRQLLGADIITAFAQRLDDQEIKLDPVTTGWRDWSVRCAALATHPAALDTRSYWIEQSTKANLWLTDGDAAQPPSATDLTKLPSVLNAEQTSELDDARRRFRRSIQTILLAALGRTIAQTVGDGVVAVELDGEGRSVLRPDVDVRRTVGRFTTYYPVALTCATGQGAAALKGLDAVHDTLKSVPHYGIGYGLLRYLYAPTGRVLGAQRTPDIHFRYAGTIPELPPWMLRYSSIPTWQCRCESRSLGSATPSKSGPTGPAARYMWIGGTTPGVSPRKQQRRWRGRSPPHSAN</sequence>
<dbReference type="EMBL" id="JAOL01000105">
    <property type="protein sequence ID" value="EUA90388.1"/>
    <property type="molecule type" value="Genomic_DNA"/>
</dbReference>
<feature type="domain" description="Condensation" evidence="2">
    <location>
        <begin position="2"/>
        <end position="299"/>
    </location>
</feature>
<evidence type="ECO:0000313" key="4">
    <source>
        <dbReference type="Proteomes" id="UP000020681"/>
    </source>
</evidence>
<comment type="caution">
    <text evidence="3">The sequence shown here is derived from an EMBL/GenBank/DDBJ whole genome shotgun (WGS) entry which is preliminary data.</text>
</comment>
<dbReference type="PANTHER" id="PTHR45398:SF1">
    <property type="entry name" value="ENZYME, PUTATIVE (JCVI)-RELATED"/>
    <property type="match status" value="1"/>
</dbReference>
<protein>
    <submittedName>
        <fullName evidence="3">Condensation domain protein</fullName>
    </submittedName>
</protein>
<dbReference type="Pfam" id="PF00668">
    <property type="entry name" value="Condensation"/>
    <property type="match status" value="1"/>
</dbReference>
<dbReference type="InterPro" id="IPR023213">
    <property type="entry name" value="CAT-like_dom_sf"/>
</dbReference>
<evidence type="ECO:0000313" key="3">
    <source>
        <dbReference type="EMBL" id="EUA90388.1"/>
    </source>
</evidence>
<name>A0ABN0R017_MYCUL</name>